<dbReference type="EMBL" id="CAJVPT010074021">
    <property type="protein sequence ID" value="CAG8783665.1"/>
    <property type="molecule type" value="Genomic_DNA"/>
</dbReference>
<name>A0ACA9R9K6_9GLOM</name>
<comment type="caution">
    <text evidence="1">The sequence shown here is derived from an EMBL/GenBank/DDBJ whole genome shotgun (WGS) entry which is preliminary data.</text>
</comment>
<feature type="non-terminal residue" evidence="1">
    <location>
        <position position="155"/>
    </location>
</feature>
<keyword evidence="2" id="KW-1185">Reference proteome</keyword>
<protein>
    <submittedName>
        <fullName evidence="1">183_t:CDS:1</fullName>
    </submittedName>
</protein>
<reference evidence="1" key="1">
    <citation type="submission" date="2021-06" db="EMBL/GenBank/DDBJ databases">
        <authorList>
            <person name="Kallberg Y."/>
            <person name="Tangrot J."/>
            <person name="Rosling A."/>
        </authorList>
    </citation>
    <scope>NUCLEOTIDE SEQUENCE</scope>
    <source>
        <strain evidence="1">CL356</strain>
    </source>
</reference>
<proteinExistence type="predicted"/>
<sequence length="155" mass="16978">QEYEDIKEYQEAKIRAEELQAKRTEAFGPDDLSTLNAQAWMANILHDLGQYNSSVKIRRSVLESRIKILGPRTSLVALTKQKLARTLHALGEQEEALSLATEAVEIQQEAAGPNDITLKDMMELVTTINTAAPPQGTSVSVTTSQPEDSGPSAEE</sequence>
<dbReference type="Proteomes" id="UP000789525">
    <property type="component" value="Unassembled WGS sequence"/>
</dbReference>
<gene>
    <name evidence="1" type="ORF">ACOLOM_LOCUS14443</name>
</gene>
<accession>A0ACA9R9K6</accession>
<evidence type="ECO:0000313" key="1">
    <source>
        <dbReference type="EMBL" id="CAG8783665.1"/>
    </source>
</evidence>
<feature type="non-terminal residue" evidence="1">
    <location>
        <position position="1"/>
    </location>
</feature>
<organism evidence="1 2">
    <name type="scientific">Acaulospora colombiana</name>
    <dbReference type="NCBI Taxonomy" id="27376"/>
    <lineage>
        <taxon>Eukaryota</taxon>
        <taxon>Fungi</taxon>
        <taxon>Fungi incertae sedis</taxon>
        <taxon>Mucoromycota</taxon>
        <taxon>Glomeromycotina</taxon>
        <taxon>Glomeromycetes</taxon>
        <taxon>Diversisporales</taxon>
        <taxon>Acaulosporaceae</taxon>
        <taxon>Acaulospora</taxon>
    </lineage>
</organism>
<evidence type="ECO:0000313" key="2">
    <source>
        <dbReference type="Proteomes" id="UP000789525"/>
    </source>
</evidence>